<comment type="similarity">
    <text evidence="1 2">Belongs to the flagella basal body rod proteins family.</text>
</comment>
<dbReference type="RefSeq" id="WP_067717864.1">
    <property type="nucleotide sequence ID" value="NZ_LPVJ01000054.1"/>
</dbReference>
<dbReference type="Pfam" id="PF06429">
    <property type="entry name" value="Flg_bbr_C"/>
    <property type="match status" value="1"/>
</dbReference>
<dbReference type="InterPro" id="IPR001444">
    <property type="entry name" value="Flag_bb_rod_N"/>
</dbReference>
<dbReference type="InterPro" id="IPR010930">
    <property type="entry name" value="Flg_bb/hook_C_dom"/>
</dbReference>
<gene>
    <name evidence="6" type="ORF">ATW55_13985</name>
</gene>
<feature type="domain" description="Flagellar basal body rod protein N-terminal" evidence="3">
    <location>
        <begin position="4"/>
        <end position="34"/>
    </location>
</feature>
<feature type="domain" description="Flagellar hook protein FlgE/F/G-like D1" evidence="5">
    <location>
        <begin position="96"/>
        <end position="169"/>
    </location>
</feature>
<accession>A0A101XPK6</accession>
<keyword evidence="7" id="KW-1185">Reference proteome</keyword>
<keyword evidence="2" id="KW-0975">Bacterial flagellum</keyword>
<comment type="subcellular location">
    <subcellularLocation>
        <location evidence="2">Bacterial flagellum basal body</location>
    </subcellularLocation>
</comment>
<evidence type="ECO:0000313" key="7">
    <source>
        <dbReference type="Proteomes" id="UP000053557"/>
    </source>
</evidence>
<reference evidence="6 7" key="1">
    <citation type="submission" date="2015-12" db="EMBL/GenBank/DDBJ databases">
        <title>Draft genome sequence of Acidibacillus ferrooxidans ITV001, isolated from a chalcopyrite acid mine drainage site in Brazil.</title>
        <authorList>
            <person name="Dall'Agnol H."/>
            <person name="Nancucheo I."/>
            <person name="Johnson B."/>
            <person name="Oliveira R."/>
            <person name="Leite L."/>
            <person name="Pylro V."/>
            <person name="Nunes G.L."/>
            <person name="Tzotzos G."/>
            <person name="Fernandes G.R."/>
            <person name="Dutra J."/>
            <person name="Orellana S.C."/>
            <person name="Oliveira G."/>
        </authorList>
    </citation>
    <scope>NUCLEOTIDE SEQUENCE [LARGE SCALE GENOMIC DNA]</scope>
    <source>
        <strain evidence="7">ITV01</strain>
    </source>
</reference>
<dbReference type="InterPro" id="IPR019776">
    <property type="entry name" value="Flagellar_basal_body_rod_CS"/>
</dbReference>
<organism evidence="6 7">
    <name type="scientific">Ferroacidibacillus organovorans</name>
    <dbReference type="NCBI Taxonomy" id="1765683"/>
    <lineage>
        <taxon>Bacteria</taxon>
        <taxon>Bacillati</taxon>
        <taxon>Bacillota</taxon>
        <taxon>Bacilli</taxon>
        <taxon>Bacillales</taxon>
        <taxon>Alicyclobacillaceae</taxon>
        <taxon>Ferroacidibacillus</taxon>
    </lineage>
</organism>
<sequence length="272" mass="27611">MGLLSTAASGLQAQMNRLDMISNNIANLDTVGYQSVDTNFADTLTQVYGQSPVAANVPGRQSPPGLSLGTGVYALTPTRSFTQGAIVQTGNPLDFAIGGGGFFAVRTANGQVAYTRAGQMQWSVDGRTGHMILTNQSGNPLLLSNGRVIDGSAIQTNTLSVSPSGVVTAKNAAGAVVRLGQLGLVAVAHPGSALHSLGGDLYGLNPGYTATPITAGAAAASAIGQVQSGALEMSNVNLTDQMTSMVVTQHDFGMASQAVNIADKMMGLANSL</sequence>
<feature type="domain" description="Flagellar basal-body/hook protein C-terminal" evidence="4">
    <location>
        <begin position="227"/>
        <end position="272"/>
    </location>
</feature>
<comment type="caution">
    <text evidence="6">The sequence shown here is derived from an EMBL/GenBank/DDBJ whole genome shotgun (WGS) entry which is preliminary data.</text>
</comment>
<dbReference type="NCBIfam" id="TIGR03506">
    <property type="entry name" value="FlgEFG_subfam"/>
    <property type="match status" value="1"/>
</dbReference>
<dbReference type="PROSITE" id="PS00588">
    <property type="entry name" value="FLAGELLA_BB_ROD"/>
    <property type="match status" value="1"/>
</dbReference>
<evidence type="ECO:0000259" key="5">
    <source>
        <dbReference type="Pfam" id="PF22692"/>
    </source>
</evidence>
<dbReference type="EMBL" id="LPVJ01000054">
    <property type="protein sequence ID" value="KUO95243.1"/>
    <property type="molecule type" value="Genomic_DNA"/>
</dbReference>
<dbReference type="InterPro" id="IPR037925">
    <property type="entry name" value="FlgE/F/G-like"/>
</dbReference>
<name>A0A101XPK6_9BACL</name>
<evidence type="ECO:0000313" key="6">
    <source>
        <dbReference type="EMBL" id="KUO95243.1"/>
    </source>
</evidence>
<dbReference type="GO" id="GO:0009425">
    <property type="term" value="C:bacterial-type flagellum basal body"/>
    <property type="evidence" value="ECO:0007669"/>
    <property type="project" value="UniProtKB-SubCell"/>
</dbReference>
<proteinExistence type="inferred from homology"/>
<dbReference type="Pfam" id="PF00460">
    <property type="entry name" value="Flg_bb_rod"/>
    <property type="match status" value="1"/>
</dbReference>
<dbReference type="AlphaFoldDB" id="A0A101XPK6"/>
<dbReference type="Proteomes" id="UP000053557">
    <property type="component" value="Unassembled WGS sequence"/>
</dbReference>
<dbReference type="GO" id="GO:0071978">
    <property type="term" value="P:bacterial-type flagellum-dependent swarming motility"/>
    <property type="evidence" value="ECO:0007669"/>
    <property type="project" value="TreeGrafter"/>
</dbReference>
<dbReference type="PANTHER" id="PTHR30435">
    <property type="entry name" value="FLAGELLAR PROTEIN"/>
    <property type="match status" value="1"/>
</dbReference>
<dbReference type="SUPFAM" id="SSF117143">
    <property type="entry name" value="Flagellar hook protein flgE"/>
    <property type="match status" value="1"/>
</dbReference>
<evidence type="ECO:0000259" key="4">
    <source>
        <dbReference type="Pfam" id="PF06429"/>
    </source>
</evidence>
<dbReference type="Pfam" id="PF22692">
    <property type="entry name" value="LlgE_F_G_D1"/>
    <property type="match status" value="1"/>
</dbReference>
<dbReference type="InterPro" id="IPR053967">
    <property type="entry name" value="LlgE_F_G-like_D1"/>
</dbReference>
<evidence type="ECO:0000256" key="1">
    <source>
        <dbReference type="ARBA" id="ARBA00009677"/>
    </source>
</evidence>
<dbReference type="InterPro" id="IPR020013">
    <property type="entry name" value="Flagellar_FlgE/F/G"/>
</dbReference>
<dbReference type="OrthoDB" id="9804559at2"/>
<evidence type="ECO:0000256" key="2">
    <source>
        <dbReference type="RuleBase" id="RU362116"/>
    </source>
</evidence>
<dbReference type="PANTHER" id="PTHR30435:SF19">
    <property type="entry name" value="FLAGELLAR BASAL-BODY ROD PROTEIN FLGG"/>
    <property type="match status" value="1"/>
</dbReference>
<protein>
    <submittedName>
        <fullName evidence="6">Uncharacterized protein</fullName>
    </submittedName>
</protein>
<evidence type="ECO:0000259" key="3">
    <source>
        <dbReference type="Pfam" id="PF00460"/>
    </source>
</evidence>